<dbReference type="EMBL" id="UINC01046129">
    <property type="protein sequence ID" value="SVB53753.1"/>
    <property type="molecule type" value="Genomic_DNA"/>
</dbReference>
<gene>
    <name evidence="1" type="ORF">METZ01_LOCUS206607</name>
</gene>
<dbReference type="AlphaFoldDB" id="A0A382EUX0"/>
<name>A0A382EUX0_9ZZZZ</name>
<reference evidence="1" key="1">
    <citation type="submission" date="2018-05" db="EMBL/GenBank/DDBJ databases">
        <authorList>
            <person name="Lanie J.A."/>
            <person name="Ng W.-L."/>
            <person name="Kazmierczak K.M."/>
            <person name="Andrzejewski T.M."/>
            <person name="Davidsen T.M."/>
            <person name="Wayne K.J."/>
            <person name="Tettelin H."/>
            <person name="Glass J.I."/>
            <person name="Rusch D."/>
            <person name="Podicherti R."/>
            <person name="Tsui H.-C.T."/>
            <person name="Winkler M.E."/>
        </authorList>
    </citation>
    <scope>NUCLEOTIDE SEQUENCE</scope>
</reference>
<accession>A0A382EUX0</accession>
<sequence>MANRNTSGFGLIPTGTLGSTPSTQGQGKYYIVAAYDADLFQGTSVRMVNGYLISAQASITTSTIGVLNGIFYNAATTLKPTWSNWYNQPITPANSENITAFVLDNPFQLYVGSAAAAVLQADVFETYGLTVTAAGSEISGQSSSEIVGTVHATANAWRLLRSAEDPENNDITATNCSFVVVQNLNQVNSGGLTSAS</sequence>
<protein>
    <submittedName>
        <fullName evidence="1">Uncharacterized protein</fullName>
    </submittedName>
</protein>
<proteinExistence type="predicted"/>
<organism evidence="1">
    <name type="scientific">marine metagenome</name>
    <dbReference type="NCBI Taxonomy" id="408172"/>
    <lineage>
        <taxon>unclassified sequences</taxon>
        <taxon>metagenomes</taxon>
        <taxon>ecological metagenomes</taxon>
    </lineage>
</organism>
<evidence type="ECO:0000313" key="1">
    <source>
        <dbReference type="EMBL" id="SVB53753.1"/>
    </source>
</evidence>